<dbReference type="GeneID" id="141460775"/>
<dbReference type="HOGENOM" id="CLU_1148454_0_0_1"/>
<sequence>MQSSSHKRRTRRDDAASSRKPDKTKKKDVEKFNECGDAPVSRLTYDVEPEKHKYEEWQLDQEGSSRWSVEFEEPSYYKYKGVGKEHKEKEEGKDQKFAEDCLNITSSGPKSNLLNDGDINIEDFDVEDLEDDDDDDVEEELDPDYDAEDLEDEEEEEDIDEGAFLGECEFAEAQVMTERFDDVSDKSVGDPKDSYSNIYFWAYALIGGLFLAFTLYLTFNILPTEMKITKEEIPVKQNEIEQ</sequence>
<dbReference type="RefSeq" id="XP_073997178.1">
    <property type="nucleotide sequence ID" value="XM_074141077.1"/>
</dbReference>
<feature type="compositionally biased region" description="Basic residues" evidence="1">
    <location>
        <begin position="1"/>
        <end position="10"/>
    </location>
</feature>
<keyword evidence="2" id="KW-0812">Transmembrane</keyword>
<feature type="compositionally biased region" description="Basic and acidic residues" evidence="1">
    <location>
        <begin position="11"/>
        <end position="33"/>
    </location>
</feature>
<evidence type="ECO:0000256" key="2">
    <source>
        <dbReference type="SAM" id="Phobius"/>
    </source>
</evidence>
<feature type="region of interest" description="Disordered" evidence="1">
    <location>
        <begin position="1"/>
        <end position="33"/>
    </location>
</feature>
<dbReference type="Proteomes" id="UP000015103">
    <property type="component" value="Unassembled WGS sequence"/>
</dbReference>
<accession>T1HWA4</accession>
<proteinExistence type="predicted"/>
<keyword evidence="2" id="KW-0472">Membrane</keyword>
<protein>
    <submittedName>
        <fullName evidence="3">Uncharacterized protein</fullName>
    </submittedName>
</protein>
<organism evidence="3 4">
    <name type="scientific">Rhodnius prolixus</name>
    <name type="common">Triatomid bug</name>
    <dbReference type="NCBI Taxonomy" id="13249"/>
    <lineage>
        <taxon>Eukaryota</taxon>
        <taxon>Metazoa</taxon>
        <taxon>Ecdysozoa</taxon>
        <taxon>Arthropoda</taxon>
        <taxon>Hexapoda</taxon>
        <taxon>Insecta</taxon>
        <taxon>Pterygota</taxon>
        <taxon>Neoptera</taxon>
        <taxon>Paraneoptera</taxon>
        <taxon>Hemiptera</taxon>
        <taxon>Heteroptera</taxon>
        <taxon>Panheteroptera</taxon>
        <taxon>Cimicomorpha</taxon>
        <taxon>Reduviidae</taxon>
        <taxon>Triatominae</taxon>
        <taxon>Rhodnius</taxon>
    </lineage>
</organism>
<feature type="region of interest" description="Disordered" evidence="1">
    <location>
        <begin position="126"/>
        <end position="160"/>
    </location>
</feature>
<evidence type="ECO:0000313" key="4">
    <source>
        <dbReference type="Proteomes" id="UP000015103"/>
    </source>
</evidence>
<name>T1HWA4_RHOPR</name>
<feature type="transmembrane region" description="Helical" evidence="2">
    <location>
        <begin position="198"/>
        <end position="219"/>
    </location>
</feature>
<evidence type="ECO:0000256" key="1">
    <source>
        <dbReference type="SAM" id="MobiDB-lite"/>
    </source>
</evidence>
<dbReference type="AlphaFoldDB" id="T1HWA4"/>
<evidence type="ECO:0000313" key="3">
    <source>
        <dbReference type="EnsemblMetazoa" id="RPRC008324-PA"/>
    </source>
</evidence>
<dbReference type="VEuPathDB" id="VectorBase:RPRC008324"/>
<dbReference type="RefSeq" id="XP_073997179.1">
    <property type="nucleotide sequence ID" value="XM_074141078.1"/>
</dbReference>
<dbReference type="InParanoid" id="T1HWA4"/>
<keyword evidence="2" id="KW-1133">Transmembrane helix</keyword>
<keyword evidence="4" id="KW-1185">Reference proteome</keyword>
<dbReference type="EnsemblMetazoa" id="RPRC008324-RA">
    <property type="protein sequence ID" value="RPRC008324-PA"/>
    <property type="gene ID" value="RPRC008324"/>
</dbReference>
<reference evidence="3" key="1">
    <citation type="submission" date="2015-05" db="UniProtKB">
        <authorList>
            <consortium name="EnsemblMetazoa"/>
        </authorList>
    </citation>
    <scope>IDENTIFICATION</scope>
</reference>
<dbReference type="EMBL" id="ACPB03006437">
    <property type="status" value="NOT_ANNOTATED_CDS"/>
    <property type="molecule type" value="Genomic_DNA"/>
</dbReference>